<dbReference type="Proteomes" id="UP001055072">
    <property type="component" value="Unassembled WGS sequence"/>
</dbReference>
<evidence type="ECO:0000313" key="2">
    <source>
        <dbReference type="Proteomes" id="UP001055072"/>
    </source>
</evidence>
<proteinExistence type="predicted"/>
<comment type="caution">
    <text evidence="1">The sequence shown here is derived from an EMBL/GenBank/DDBJ whole genome shotgun (WGS) entry which is preliminary data.</text>
</comment>
<accession>A0ACB8UJY6</accession>
<sequence length="345" mass="37816">MSSTETEVTDSTVTGTSISVDKIHPSFNEPSADVTLASHEGTLFRLHSSYLCLASGWFRTLLSIPQSLATDSDTPPNPSETMIPMSESEHILVTLLSIISWKSIPPLNELGFVENLLRAGEKYEMPSVISIARLAIMAGQILDTHPIRVYGIASSRGWTAEAKLASTKTIGLDLLSPECMQDLETVDSLYMAKLLLLHRRRRELFRASALESTKSFVINAQAIYNASASSAPNSKFSCKDHTRAQVMRQAEERKWAWWGKVEQSRDVPSKALLHRPEMYGVLEMTCSICQAKLLDRDATLDKLSKVVDGLPVTVEVCCVACDSPCGLGDELIQPLAQTFQAGGPS</sequence>
<organism evidence="1 2">
    <name type="scientific">Irpex rosettiformis</name>
    <dbReference type="NCBI Taxonomy" id="378272"/>
    <lineage>
        <taxon>Eukaryota</taxon>
        <taxon>Fungi</taxon>
        <taxon>Dikarya</taxon>
        <taxon>Basidiomycota</taxon>
        <taxon>Agaricomycotina</taxon>
        <taxon>Agaricomycetes</taxon>
        <taxon>Polyporales</taxon>
        <taxon>Irpicaceae</taxon>
        <taxon>Irpex</taxon>
    </lineage>
</organism>
<gene>
    <name evidence="1" type="ORF">BDY19DRAFT_901812</name>
</gene>
<keyword evidence="2" id="KW-1185">Reference proteome</keyword>
<reference evidence="1" key="1">
    <citation type="journal article" date="2021" name="Environ. Microbiol.">
        <title>Gene family expansions and transcriptome signatures uncover fungal adaptations to wood decay.</title>
        <authorList>
            <person name="Hage H."/>
            <person name="Miyauchi S."/>
            <person name="Viragh M."/>
            <person name="Drula E."/>
            <person name="Min B."/>
            <person name="Chaduli D."/>
            <person name="Navarro D."/>
            <person name="Favel A."/>
            <person name="Norest M."/>
            <person name="Lesage-Meessen L."/>
            <person name="Balint B."/>
            <person name="Merenyi Z."/>
            <person name="de Eugenio L."/>
            <person name="Morin E."/>
            <person name="Martinez A.T."/>
            <person name="Baldrian P."/>
            <person name="Stursova M."/>
            <person name="Martinez M.J."/>
            <person name="Novotny C."/>
            <person name="Magnuson J.K."/>
            <person name="Spatafora J.W."/>
            <person name="Maurice S."/>
            <person name="Pangilinan J."/>
            <person name="Andreopoulos W."/>
            <person name="LaButti K."/>
            <person name="Hundley H."/>
            <person name="Na H."/>
            <person name="Kuo A."/>
            <person name="Barry K."/>
            <person name="Lipzen A."/>
            <person name="Henrissat B."/>
            <person name="Riley R."/>
            <person name="Ahrendt S."/>
            <person name="Nagy L.G."/>
            <person name="Grigoriev I.V."/>
            <person name="Martin F."/>
            <person name="Rosso M.N."/>
        </authorList>
    </citation>
    <scope>NUCLEOTIDE SEQUENCE</scope>
    <source>
        <strain evidence="1">CBS 384.51</strain>
    </source>
</reference>
<name>A0ACB8UJY6_9APHY</name>
<dbReference type="EMBL" id="MU274900">
    <property type="protein sequence ID" value="KAI0094684.1"/>
    <property type="molecule type" value="Genomic_DNA"/>
</dbReference>
<evidence type="ECO:0000313" key="1">
    <source>
        <dbReference type="EMBL" id="KAI0094684.1"/>
    </source>
</evidence>
<protein>
    <submittedName>
        <fullName evidence="1">Uncharacterized protein</fullName>
    </submittedName>
</protein>